<gene>
    <name evidence="5" type="ORF">HNP84_001300</name>
</gene>
<dbReference type="RefSeq" id="WP_185048399.1">
    <property type="nucleotide sequence ID" value="NZ_BAABIX010000079.1"/>
</dbReference>
<evidence type="ECO:0000313" key="6">
    <source>
        <dbReference type="Proteomes" id="UP000578449"/>
    </source>
</evidence>
<dbReference type="PROSITE" id="PS50949">
    <property type="entry name" value="HTH_GNTR"/>
    <property type="match status" value="1"/>
</dbReference>
<keyword evidence="2 5" id="KW-0238">DNA-binding</keyword>
<feature type="domain" description="HTH gntR-type" evidence="4">
    <location>
        <begin position="15"/>
        <end position="82"/>
    </location>
</feature>
<dbReference type="SMART" id="SM00345">
    <property type="entry name" value="HTH_GNTR"/>
    <property type="match status" value="1"/>
</dbReference>
<dbReference type="CDD" id="cd07377">
    <property type="entry name" value="WHTH_GntR"/>
    <property type="match status" value="1"/>
</dbReference>
<dbReference type="Gene3D" id="1.10.10.10">
    <property type="entry name" value="Winged helix-like DNA-binding domain superfamily/Winged helix DNA-binding domain"/>
    <property type="match status" value="1"/>
</dbReference>
<dbReference type="PANTHER" id="PTHR43537:SF45">
    <property type="entry name" value="GNTR FAMILY REGULATORY PROTEIN"/>
    <property type="match status" value="1"/>
</dbReference>
<name>A0A840NSF4_9ACTN</name>
<dbReference type="GO" id="GO:0003700">
    <property type="term" value="F:DNA-binding transcription factor activity"/>
    <property type="evidence" value="ECO:0007669"/>
    <property type="project" value="InterPro"/>
</dbReference>
<keyword evidence="6" id="KW-1185">Reference proteome</keyword>
<dbReference type="AlphaFoldDB" id="A0A840NSF4"/>
<proteinExistence type="predicted"/>
<keyword evidence="1" id="KW-0805">Transcription regulation</keyword>
<dbReference type="EMBL" id="JACHGN010000002">
    <property type="protein sequence ID" value="MBB5131594.1"/>
    <property type="molecule type" value="Genomic_DNA"/>
</dbReference>
<dbReference type="Pfam" id="PF00392">
    <property type="entry name" value="GntR"/>
    <property type="match status" value="1"/>
</dbReference>
<dbReference type="SUPFAM" id="SSF46785">
    <property type="entry name" value="Winged helix' DNA-binding domain"/>
    <property type="match status" value="1"/>
</dbReference>
<dbReference type="InterPro" id="IPR011711">
    <property type="entry name" value="GntR_C"/>
</dbReference>
<dbReference type="Pfam" id="PF07729">
    <property type="entry name" value="FCD"/>
    <property type="match status" value="1"/>
</dbReference>
<organism evidence="5 6">
    <name type="scientific">Thermocatellispora tengchongensis</name>
    <dbReference type="NCBI Taxonomy" id="1073253"/>
    <lineage>
        <taxon>Bacteria</taxon>
        <taxon>Bacillati</taxon>
        <taxon>Actinomycetota</taxon>
        <taxon>Actinomycetes</taxon>
        <taxon>Streptosporangiales</taxon>
        <taxon>Streptosporangiaceae</taxon>
        <taxon>Thermocatellispora</taxon>
    </lineage>
</organism>
<accession>A0A840NSF4</accession>
<dbReference type="Gene3D" id="1.20.120.530">
    <property type="entry name" value="GntR ligand-binding domain-like"/>
    <property type="match status" value="1"/>
</dbReference>
<dbReference type="Proteomes" id="UP000578449">
    <property type="component" value="Unassembled WGS sequence"/>
</dbReference>
<dbReference type="InterPro" id="IPR008920">
    <property type="entry name" value="TF_FadR/GntR_C"/>
</dbReference>
<keyword evidence="3" id="KW-0804">Transcription</keyword>
<reference evidence="5 6" key="1">
    <citation type="submission" date="2020-08" db="EMBL/GenBank/DDBJ databases">
        <title>Genomic Encyclopedia of Type Strains, Phase IV (KMG-IV): sequencing the most valuable type-strain genomes for metagenomic binning, comparative biology and taxonomic classification.</title>
        <authorList>
            <person name="Goeker M."/>
        </authorList>
    </citation>
    <scope>NUCLEOTIDE SEQUENCE [LARGE SCALE GENOMIC DNA]</scope>
    <source>
        <strain evidence="5 6">DSM 45615</strain>
    </source>
</reference>
<dbReference type="SUPFAM" id="SSF48008">
    <property type="entry name" value="GntR ligand-binding domain-like"/>
    <property type="match status" value="1"/>
</dbReference>
<evidence type="ECO:0000256" key="3">
    <source>
        <dbReference type="ARBA" id="ARBA00023163"/>
    </source>
</evidence>
<dbReference type="InterPro" id="IPR036388">
    <property type="entry name" value="WH-like_DNA-bd_sf"/>
</dbReference>
<dbReference type="InterPro" id="IPR036390">
    <property type="entry name" value="WH_DNA-bd_sf"/>
</dbReference>
<dbReference type="GO" id="GO:0003677">
    <property type="term" value="F:DNA binding"/>
    <property type="evidence" value="ECO:0007669"/>
    <property type="project" value="UniProtKB-KW"/>
</dbReference>
<evidence type="ECO:0000256" key="1">
    <source>
        <dbReference type="ARBA" id="ARBA00023015"/>
    </source>
</evidence>
<evidence type="ECO:0000313" key="5">
    <source>
        <dbReference type="EMBL" id="MBB5131594.1"/>
    </source>
</evidence>
<comment type="caution">
    <text evidence="5">The sequence shown here is derived from an EMBL/GenBank/DDBJ whole genome shotgun (WGS) entry which is preliminary data.</text>
</comment>
<dbReference type="PANTHER" id="PTHR43537">
    <property type="entry name" value="TRANSCRIPTIONAL REGULATOR, GNTR FAMILY"/>
    <property type="match status" value="1"/>
</dbReference>
<dbReference type="SMART" id="SM00895">
    <property type="entry name" value="FCD"/>
    <property type="match status" value="1"/>
</dbReference>
<evidence type="ECO:0000259" key="4">
    <source>
        <dbReference type="PROSITE" id="PS50949"/>
    </source>
</evidence>
<protein>
    <submittedName>
        <fullName evidence="5">DNA-binding GntR family transcriptional regulator</fullName>
    </submittedName>
</protein>
<sequence>MAEPSLSLAPIGARRNVREQVAHALRAALVAGHMRPGEIYSAPALAARFGVSATPVREAMLDLAHEGLVETVPNKGFRVTDLSDRELDEITEIRLLIEVPTTVRAAGAAAARDLARLRPMAERIVAAAGEKDLIAYVEHDRRFHLELLSLAGNEHLVALVGELRARTRLYGLTRLADSGELTASAREHLTMLDLIAAADPDGLNRLMTAHIGHVRGSWAGRDERRPAHEGTRP</sequence>
<dbReference type="InterPro" id="IPR000524">
    <property type="entry name" value="Tscrpt_reg_HTH_GntR"/>
</dbReference>
<evidence type="ECO:0000256" key="2">
    <source>
        <dbReference type="ARBA" id="ARBA00023125"/>
    </source>
</evidence>